<keyword evidence="3" id="KW-1185">Reference proteome</keyword>
<dbReference type="Proteomes" id="UP000092695">
    <property type="component" value="Chromosome"/>
</dbReference>
<dbReference type="OrthoDB" id="5623405at2"/>
<evidence type="ECO:0000256" key="1">
    <source>
        <dbReference type="SAM" id="Coils"/>
    </source>
</evidence>
<dbReference type="SUPFAM" id="SSF58113">
    <property type="entry name" value="Apolipoprotein A-I"/>
    <property type="match status" value="1"/>
</dbReference>
<dbReference type="STRING" id="1548547.BA177_15900"/>
<keyword evidence="1" id="KW-0175">Coiled coil</keyword>
<dbReference type="AlphaFoldDB" id="A0A193LJ96"/>
<name>A0A193LJ96_9GAMM</name>
<dbReference type="Gene3D" id="1.20.120.20">
    <property type="entry name" value="Apolipoprotein"/>
    <property type="match status" value="1"/>
</dbReference>
<dbReference type="EMBL" id="CP016268">
    <property type="protein sequence ID" value="ANO52469.1"/>
    <property type="molecule type" value="Genomic_DNA"/>
</dbReference>
<dbReference type="RefSeq" id="WP_068617814.1">
    <property type="nucleotide sequence ID" value="NZ_CP016268.1"/>
</dbReference>
<evidence type="ECO:0000313" key="2">
    <source>
        <dbReference type="EMBL" id="ANO52469.1"/>
    </source>
</evidence>
<reference evidence="2 3" key="1">
    <citation type="submission" date="2016-06" db="EMBL/GenBank/DDBJ databases">
        <title>Complete genome sequence of a deep-branching marine Gamma Proteobacterium Woeseia oceani type strain XK5.</title>
        <authorList>
            <person name="Mu D."/>
            <person name="Du Z."/>
        </authorList>
    </citation>
    <scope>NUCLEOTIDE SEQUENCE [LARGE SCALE GENOMIC DNA]</scope>
    <source>
        <strain evidence="2 3">XK5</strain>
    </source>
</reference>
<accession>A0A193LJ96</accession>
<proteinExistence type="predicted"/>
<organism evidence="2 3">
    <name type="scientific">Woeseia oceani</name>
    <dbReference type="NCBI Taxonomy" id="1548547"/>
    <lineage>
        <taxon>Bacteria</taxon>
        <taxon>Pseudomonadati</taxon>
        <taxon>Pseudomonadota</taxon>
        <taxon>Gammaproteobacteria</taxon>
        <taxon>Woeseiales</taxon>
        <taxon>Woeseiaceae</taxon>
        <taxon>Woeseia</taxon>
    </lineage>
</organism>
<gene>
    <name evidence="2" type="ORF">BA177_15900</name>
</gene>
<feature type="coiled-coil region" evidence="1">
    <location>
        <begin position="109"/>
        <end position="151"/>
    </location>
</feature>
<protein>
    <submittedName>
        <fullName evidence="2">Uncharacterized protein</fullName>
    </submittedName>
</protein>
<dbReference type="KEGG" id="woc:BA177_15900"/>
<evidence type="ECO:0000313" key="3">
    <source>
        <dbReference type="Proteomes" id="UP000092695"/>
    </source>
</evidence>
<sequence>MPKKASQGNKADATDEANANVDKIRDILFGGQMRDYEQRFTTLEKRLSQNIENVGKDLERRIERLDTFAKREIEKLSEQIKTERKDRIADSKQGSGELNEFSNQVESWFAEVEEKLTEEVKDIREAANEQNNELTALMRQTQEQLQASLDRQTGELSDSKVAREDLAALLTEVALRLNKDFKLPKA</sequence>